<dbReference type="PANTHER" id="PTHR12534">
    <property type="entry name" value="30S RIBOSOMAL PROTEIN S2 PROKARYOTIC AND ORGANELLAR"/>
    <property type="match status" value="1"/>
</dbReference>
<evidence type="ECO:0000256" key="3">
    <source>
        <dbReference type="ARBA" id="ARBA00023274"/>
    </source>
</evidence>
<name>A0A2H0RGS7_9BACT</name>
<organism evidence="7 8">
    <name type="scientific">Candidatus Vogelbacteria bacterium CG10_big_fil_rev_8_21_14_0_10_51_16</name>
    <dbReference type="NCBI Taxonomy" id="1975045"/>
    <lineage>
        <taxon>Bacteria</taxon>
        <taxon>Candidatus Vogeliibacteriota</taxon>
    </lineage>
</organism>
<dbReference type="NCBIfam" id="TIGR01011">
    <property type="entry name" value="rpsB_bact"/>
    <property type="match status" value="1"/>
</dbReference>
<dbReference type="Proteomes" id="UP000228767">
    <property type="component" value="Unassembled WGS sequence"/>
</dbReference>
<keyword evidence="3 5" id="KW-0687">Ribonucleoprotein</keyword>
<dbReference type="HAMAP" id="MF_00291_B">
    <property type="entry name" value="Ribosomal_uS2_B"/>
    <property type="match status" value="1"/>
</dbReference>
<evidence type="ECO:0000256" key="5">
    <source>
        <dbReference type="HAMAP-Rule" id="MF_00291"/>
    </source>
</evidence>
<dbReference type="InterPro" id="IPR023591">
    <property type="entry name" value="Ribosomal_uS2_flav_dom_sf"/>
</dbReference>
<protein>
    <recommendedName>
        <fullName evidence="4 5">Small ribosomal subunit protein uS2</fullName>
    </recommendedName>
</protein>
<proteinExistence type="inferred from homology"/>
<dbReference type="GO" id="GO:0006412">
    <property type="term" value="P:translation"/>
    <property type="evidence" value="ECO:0007669"/>
    <property type="project" value="UniProtKB-UniRule"/>
</dbReference>
<dbReference type="Gene3D" id="1.10.287.610">
    <property type="entry name" value="Helix hairpin bin"/>
    <property type="match status" value="1"/>
</dbReference>
<dbReference type="PRINTS" id="PR00395">
    <property type="entry name" value="RIBOSOMALS2"/>
</dbReference>
<sequence length="268" mass="29340">MDATTLEKDNKIIVQELSETGAQYGFSRSRRHPTTGPFIYAVKNRVEIIDLEKSADLLIKACAFVRSVAEKREQILFSGNKLEARDAVYSVAERLEQPHAKERWLGGTITNWSELKKRVGRLVDLTQKREAGELGKYTKKERVVIDREIAHLERFFGGLLAMKQVPGALFVVDPREEHTAVAEARALKIPVVALAGTDCDVSLIDYPILANDTSRKTITYVLSAIADAYKSGLEATPKGSAGIITPEGVATLAGEPSAEEPSGAEFGI</sequence>
<evidence type="ECO:0000313" key="7">
    <source>
        <dbReference type="EMBL" id="PIR45224.1"/>
    </source>
</evidence>
<dbReference type="GO" id="GO:0015935">
    <property type="term" value="C:small ribosomal subunit"/>
    <property type="evidence" value="ECO:0007669"/>
    <property type="project" value="InterPro"/>
</dbReference>
<evidence type="ECO:0000256" key="6">
    <source>
        <dbReference type="RuleBase" id="RU003631"/>
    </source>
</evidence>
<dbReference type="PROSITE" id="PS00963">
    <property type="entry name" value="RIBOSOMAL_S2_2"/>
    <property type="match status" value="1"/>
</dbReference>
<evidence type="ECO:0000313" key="8">
    <source>
        <dbReference type="Proteomes" id="UP000228767"/>
    </source>
</evidence>
<dbReference type="InterPro" id="IPR005706">
    <property type="entry name" value="Ribosomal_uS2_bac/mit/plastid"/>
</dbReference>
<dbReference type="Gene3D" id="3.40.50.10490">
    <property type="entry name" value="Glucose-6-phosphate isomerase like protein, domain 1"/>
    <property type="match status" value="1"/>
</dbReference>
<dbReference type="AlphaFoldDB" id="A0A2H0RGS7"/>
<dbReference type="EMBL" id="PCYI01000003">
    <property type="protein sequence ID" value="PIR45224.1"/>
    <property type="molecule type" value="Genomic_DNA"/>
</dbReference>
<dbReference type="Pfam" id="PF00318">
    <property type="entry name" value="Ribosomal_S2"/>
    <property type="match status" value="1"/>
</dbReference>
<comment type="similarity">
    <text evidence="1 5 6">Belongs to the universal ribosomal protein uS2 family.</text>
</comment>
<comment type="caution">
    <text evidence="7">The sequence shown here is derived from an EMBL/GenBank/DDBJ whole genome shotgun (WGS) entry which is preliminary data.</text>
</comment>
<dbReference type="CDD" id="cd01425">
    <property type="entry name" value="RPS2"/>
    <property type="match status" value="1"/>
</dbReference>
<dbReference type="InterPro" id="IPR018130">
    <property type="entry name" value="Ribosomal_uS2_CS"/>
</dbReference>
<reference evidence="7 8" key="1">
    <citation type="submission" date="2017-09" db="EMBL/GenBank/DDBJ databases">
        <title>Depth-based differentiation of microbial function through sediment-hosted aquifers and enrichment of novel symbionts in the deep terrestrial subsurface.</title>
        <authorList>
            <person name="Probst A.J."/>
            <person name="Ladd B."/>
            <person name="Jarett J.K."/>
            <person name="Geller-Mcgrath D.E."/>
            <person name="Sieber C.M."/>
            <person name="Emerson J.B."/>
            <person name="Anantharaman K."/>
            <person name="Thomas B.C."/>
            <person name="Malmstrom R."/>
            <person name="Stieglmeier M."/>
            <person name="Klingl A."/>
            <person name="Woyke T."/>
            <person name="Ryan C.M."/>
            <person name="Banfield J.F."/>
        </authorList>
    </citation>
    <scope>NUCLEOTIDE SEQUENCE [LARGE SCALE GENOMIC DNA]</scope>
    <source>
        <strain evidence="7">CG10_big_fil_rev_8_21_14_0_10_51_16</strain>
    </source>
</reference>
<dbReference type="PANTHER" id="PTHR12534:SF0">
    <property type="entry name" value="SMALL RIBOSOMAL SUBUNIT PROTEIN US2M"/>
    <property type="match status" value="1"/>
</dbReference>
<keyword evidence="2 5" id="KW-0689">Ribosomal protein</keyword>
<accession>A0A2H0RGS7</accession>
<evidence type="ECO:0000256" key="2">
    <source>
        <dbReference type="ARBA" id="ARBA00022980"/>
    </source>
</evidence>
<evidence type="ECO:0000256" key="4">
    <source>
        <dbReference type="ARBA" id="ARBA00035256"/>
    </source>
</evidence>
<dbReference type="GO" id="GO:0003735">
    <property type="term" value="F:structural constituent of ribosome"/>
    <property type="evidence" value="ECO:0007669"/>
    <property type="project" value="InterPro"/>
</dbReference>
<evidence type="ECO:0000256" key="1">
    <source>
        <dbReference type="ARBA" id="ARBA00006242"/>
    </source>
</evidence>
<gene>
    <name evidence="5 7" type="primary">rpsB</name>
    <name evidence="7" type="ORF">COV10_00560</name>
</gene>
<dbReference type="SUPFAM" id="SSF52313">
    <property type="entry name" value="Ribosomal protein S2"/>
    <property type="match status" value="1"/>
</dbReference>
<dbReference type="InterPro" id="IPR001865">
    <property type="entry name" value="Ribosomal_uS2"/>
</dbReference>